<feature type="compositionally biased region" description="Acidic residues" evidence="5">
    <location>
        <begin position="34"/>
        <end position="90"/>
    </location>
</feature>
<dbReference type="SMART" id="SM01371">
    <property type="entry name" value="TFIIA"/>
    <property type="match status" value="1"/>
</dbReference>
<evidence type="ECO:0000256" key="5">
    <source>
        <dbReference type="SAM" id="MobiDB-lite"/>
    </source>
</evidence>
<sequence length="139" mass="15932">SVSQLKMVEQPNLKCLEQIEEAHGTTVEYRSHDDDEDKYIEEDESEEDVDGPEEDVDGPEEDVDGPEEDVGCPEEEQLNSNDDLTDDETDSFNTDNVVVCQYVKITRVRNTFKLSLKDGLMTRKGKEYFFRKATGEGEW</sequence>
<evidence type="ECO:0000256" key="1">
    <source>
        <dbReference type="ARBA" id="ARBA00004123"/>
    </source>
</evidence>
<dbReference type="AlphaFoldDB" id="A0AAW0XL85"/>
<comment type="caution">
    <text evidence="6">The sequence shown here is derived from an EMBL/GenBank/DDBJ whole genome shotgun (WGS) entry which is preliminary data.</text>
</comment>
<dbReference type="InterPro" id="IPR009088">
    <property type="entry name" value="TFIIA_b-brl"/>
</dbReference>
<keyword evidence="7" id="KW-1185">Reference proteome</keyword>
<evidence type="ECO:0000256" key="2">
    <source>
        <dbReference type="ARBA" id="ARBA00010059"/>
    </source>
</evidence>
<feature type="non-terminal residue" evidence="6">
    <location>
        <position position="1"/>
    </location>
</feature>
<dbReference type="GO" id="GO:0005672">
    <property type="term" value="C:transcription factor TFIIA complex"/>
    <property type="evidence" value="ECO:0007669"/>
    <property type="project" value="InterPro"/>
</dbReference>
<dbReference type="Gene3D" id="2.30.18.10">
    <property type="entry name" value="Transcription factor IIA (TFIIA), beta-barrel domain"/>
    <property type="match status" value="1"/>
</dbReference>
<evidence type="ECO:0000256" key="3">
    <source>
        <dbReference type="ARBA" id="ARBA00023163"/>
    </source>
</evidence>
<dbReference type="Proteomes" id="UP001445076">
    <property type="component" value="Unassembled WGS sequence"/>
</dbReference>
<dbReference type="GO" id="GO:0006367">
    <property type="term" value="P:transcription initiation at RNA polymerase II promoter"/>
    <property type="evidence" value="ECO:0007669"/>
    <property type="project" value="InterPro"/>
</dbReference>
<dbReference type="PANTHER" id="PTHR12694:SF8">
    <property type="entry name" value="TRANSCRIPTION INITIATION FACTOR IIA SUBUNIT 1"/>
    <property type="match status" value="1"/>
</dbReference>
<feature type="region of interest" description="Disordered" evidence="5">
    <location>
        <begin position="22"/>
        <end position="91"/>
    </location>
</feature>
<protein>
    <submittedName>
        <fullName evidence="6">Uncharacterized protein</fullName>
    </submittedName>
</protein>
<dbReference type="EMBL" id="JARKIK010000019">
    <property type="protein sequence ID" value="KAK8745290.1"/>
    <property type="molecule type" value="Genomic_DNA"/>
</dbReference>
<reference evidence="6 7" key="1">
    <citation type="journal article" date="2024" name="BMC Genomics">
        <title>Genome assembly of redclaw crayfish (Cherax quadricarinatus) provides insights into its immune adaptation and hypoxia tolerance.</title>
        <authorList>
            <person name="Liu Z."/>
            <person name="Zheng J."/>
            <person name="Li H."/>
            <person name="Fang K."/>
            <person name="Wang S."/>
            <person name="He J."/>
            <person name="Zhou D."/>
            <person name="Weng S."/>
            <person name="Chi M."/>
            <person name="Gu Z."/>
            <person name="He J."/>
            <person name="Li F."/>
            <person name="Wang M."/>
        </authorList>
    </citation>
    <scope>NUCLEOTIDE SEQUENCE [LARGE SCALE GENOMIC DNA]</scope>
    <source>
        <strain evidence="6">ZL_2023a</strain>
    </source>
</reference>
<dbReference type="SUPFAM" id="SSF50784">
    <property type="entry name" value="Transcription factor IIA (TFIIA), beta-barrel domain"/>
    <property type="match status" value="1"/>
</dbReference>
<comment type="similarity">
    <text evidence="2">Belongs to the TFIIA subunit 1 family.</text>
</comment>
<evidence type="ECO:0000313" key="7">
    <source>
        <dbReference type="Proteomes" id="UP001445076"/>
    </source>
</evidence>
<keyword evidence="4" id="KW-0539">Nucleus</keyword>
<accession>A0AAW0XL85</accession>
<name>A0AAW0XL85_CHEQU</name>
<dbReference type="InterPro" id="IPR004855">
    <property type="entry name" value="TFIIA_asu/bsu"/>
</dbReference>
<evidence type="ECO:0000256" key="4">
    <source>
        <dbReference type="ARBA" id="ARBA00023242"/>
    </source>
</evidence>
<evidence type="ECO:0000313" key="6">
    <source>
        <dbReference type="EMBL" id="KAK8745290.1"/>
    </source>
</evidence>
<gene>
    <name evidence="6" type="ORF">OTU49_000114</name>
</gene>
<dbReference type="Pfam" id="PF03153">
    <property type="entry name" value="TFIIA"/>
    <property type="match status" value="1"/>
</dbReference>
<keyword evidence="3" id="KW-0804">Transcription</keyword>
<proteinExistence type="inferred from homology"/>
<dbReference type="PANTHER" id="PTHR12694">
    <property type="entry name" value="TRANSCRIPTION INITIATION FACTOR IIA SUBUNIT 1"/>
    <property type="match status" value="1"/>
</dbReference>
<organism evidence="6 7">
    <name type="scientific">Cherax quadricarinatus</name>
    <name type="common">Australian red claw crayfish</name>
    <dbReference type="NCBI Taxonomy" id="27406"/>
    <lineage>
        <taxon>Eukaryota</taxon>
        <taxon>Metazoa</taxon>
        <taxon>Ecdysozoa</taxon>
        <taxon>Arthropoda</taxon>
        <taxon>Crustacea</taxon>
        <taxon>Multicrustacea</taxon>
        <taxon>Malacostraca</taxon>
        <taxon>Eumalacostraca</taxon>
        <taxon>Eucarida</taxon>
        <taxon>Decapoda</taxon>
        <taxon>Pleocyemata</taxon>
        <taxon>Astacidea</taxon>
        <taxon>Parastacoidea</taxon>
        <taxon>Parastacidae</taxon>
        <taxon>Cherax</taxon>
    </lineage>
</organism>
<comment type="subcellular location">
    <subcellularLocation>
        <location evidence="1">Nucleus</location>
    </subcellularLocation>
</comment>